<keyword evidence="11" id="KW-1185">Reference proteome</keyword>
<evidence type="ECO:0000313" key="11">
    <source>
        <dbReference type="Proteomes" id="UP001230426"/>
    </source>
</evidence>
<evidence type="ECO:0000256" key="1">
    <source>
        <dbReference type="ARBA" id="ARBA00011073"/>
    </source>
</evidence>
<keyword evidence="3 5" id="KW-0378">Hydrolase</keyword>
<dbReference type="InterPro" id="IPR036852">
    <property type="entry name" value="Peptidase_S8/S53_dom_sf"/>
</dbReference>
<dbReference type="PANTHER" id="PTHR43806">
    <property type="entry name" value="PEPTIDASE S8"/>
    <property type="match status" value="1"/>
</dbReference>
<organism evidence="10 11">
    <name type="scientific">Streptosporangium brasiliense</name>
    <dbReference type="NCBI Taxonomy" id="47480"/>
    <lineage>
        <taxon>Bacteria</taxon>
        <taxon>Bacillati</taxon>
        <taxon>Actinomycetota</taxon>
        <taxon>Actinomycetes</taxon>
        <taxon>Streptosporangiales</taxon>
        <taxon>Streptosporangiaceae</taxon>
        <taxon>Streptosporangium</taxon>
    </lineage>
</organism>
<dbReference type="SUPFAM" id="SSF52743">
    <property type="entry name" value="Subtilisin-like"/>
    <property type="match status" value="1"/>
</dbReference>
<gene>
    <name evidence="10" type="ORF">J2S55_004648</name>
</gene>
<dbReference type="RefSeq" id="WP_306864647.1">
    <property type="nucleotide sequence ID" value="NZ_JAUSRB010000002.1"/>
</dbReference>
<evidence type="ECO:0000256" key="8">
    <source>
        <dbReference type="SAM" id="SignalP"/>
    </source>
</evidence>
<dbReference type="InterPro" id="IPR015500">
    <property type="entry name" value="Peptidase_S8_subtilisin-rel"/>
</dbReference>
<feature type="compositionally biased region" description="Low complexity" evidence="7">
    <location>
        <begin position="33"/>
        <end position="42"/>
    </location>
</feature>
<feature type="signal peptide" evidence="8">
    <location>
        <begin position="1"/>
        <end position="23"/>
    </location>
</feature>
<dbReference type="Pfam" id="PF00082">
    <property type="entry name" value="Peptidase_S8"/>
    <property type="match status" value="1"/>
</dbReference>
<dbReference type="InterPro" id="IPR023827">
    <property type="entry name" value="Peptidase_S8_Asp-AS"/>
</dbReference>
<dbReference type="GO" id="GO:0006508">
    <property type="term" value="P:proteolysis"/>
    <property type="evidence" value="ECO:0007669"/>
    <property type="project" value="UniProtKB-KW"/>
</dbReference>
<name>A0ABT9R821_9ACTN</name>
<dbReference type="PRINTS" id="PR00723">
    <property type="entry name" value="SUBTILISIN"/>
</dbReference>
<feature type="active site" description="Charge relay system" evidence="5">
    <location>
        <position position="407"/>
    </location>
</feature>
<feature type="compositionally biased region" description="Acidic residues" evidence="7">
    <location>
        <begin position="478"/>
        <end position="491"/>
    </location>
</feature>
<proteinExistence type="inferred from homology"/>
<keyword evidence="8" id="KW-0732">Signal</keyword>
<dbReference type="EMBL" id="JAUSRB010000002">
    <property type="protein sequence ID" value="MDP9865382.1"/>
    <property type="molecule type" value="Genomic_DNA"/>
</dbReference>
<dbReference type="PROSITE" id="PS00138">
    <property type="entry name" value="SUBTILASE_SER"/>
    <property type="match status" value="1"/>
</dbReference>
<keyword evidence="4 5" id="KW-0720">Serine protease</keyword>
<feature type="active site" description="Charge relay system" evidence="5">
    <location>
        <position position="241"/>
    </location>
</feature>
<feature type="compositionally biased region" description="Pro residues" evidence="7">
    <location>
        <begin position="492"/>
        <end position="515"/>
    </location>
</feature>
<sequence>MRLRALVALAIVLTVAPGVPALAEEAPAPPPAAAQDSPAPAAETPPPGGEAPPPDEGTPVPPPAEQPPAPKLEPGLAADGDGARVIVEVTAPAEAAPVAGEARTLSGTEVVLQPPDTSFIVVEGTGESLAALADDPRVVSVRRDRTYSPSDLGTGLSVIGADQAHAAGFTGKGQMIAVIDTGIDRDHPALHGRVVEEACFSATDDGAKSLCPGGSDTQIGTGSADAETAMCVKDSVNLCDHGTHVAGIASAVAPDADIMAIQVFSRIDDAESCGEESCLTAYESSILLALDHVARSTRDIAAVNLSLGGGLFNGACDAEPALQEMKERIEALRAKGVATVAAAGNEYETGAGAPGCISSAVTVGATDGGDVIPDWSNRGSILDLFAPGVDIDSSVPGGGRQVYSGTSMATPHVAGAFALLTQKSAEATPDALLEQLRKAGRPIVYDGVTTPRLDVYGALTDRAPSPPATQSPGSGDPTPDDPDDGSDDDPSPDPSSGPVPAPGPADPPAPSPVPLPTVTVTVTVTASPATAPAVCTRGKATKTLTAAGWATEMTRGKGTLTDETLGCYLRLVAKASDVFPELTRASTPGAAYRVLKPAKKTKLTKKVKLESELLAAWLNWAHGGVNFTAKVNGSTTVKEALASAERQRLKGTSSAAYTSMLKKQVNERRIA</sequence>
<evidence type="ECO:0000256" key="2">
    <source>
        <dbReference type="ARBA" id="ARBA00022670"/>
    </source>
</evidence>
<evidence type="ECO:0000256" key="6">
    <source>
        <dbReference type="RuleBase" id="RU003355"/>
    </source>
</evidence>
<evidence type="ECO:0000256" key="4">
    <source>
        <dbReference type="ARBA" id="ARBA00022825"/>
    </source>
</evidence>
<dbReference type="InterPro" id="IPR050131">
    <property type="entry name" value="Peptidase_S8_subtilisin-like"/>
</dbReference>
<dbReference type="GO" id="GO:0008233">
    <property type="term" value="F:peptidase activity"/>
    <property type="evidence" value="ECO:0007669"/>
    <property type="project" value="UniProtKB-KW"/>
</dbReference>
<reference evidence="10 11" key="1">
    <citation type="submission" date="2023-07" db="EMBL/GenBank/DDBJ databases">
        <title>Sequencing the genomes of 1000 actinobacteria strains.</title>
        <authorList>
            <person name="Klenk H.-P."/>
        </authorList>
    </citation>
    <scope>NUCLEOTIDE SEQUENCE [LARGE SCALE GENOMIC DNA]</scope>
    <source>
        <strain evidence="10 11">DSM 44109</strain>
    </source>
</reference>
<feature type="compositionally biased region" description="Pro residues" evidence="7">
    <location>
        <begin position="43"/>
        <end position="71"/>
    </location>
</feature>
<feature type="domain" description="Peptidase S8/S53" evidence="9">
    <location>
        <begin position="171"/>
        <end position="432"/>
    </location>
</feature>
<dbReference type="PROSITE" id="PS00136">
    <property type="entry name" value="SUBTILASE_ASP"/>
    <property type="match status" value="1"/>
</dbReference>
<protein>
    <submittedName>
        <fullName evidence="10">Subtilisin family serine protease</fullName>
    </submittedName>
</protein>
<accession>A0ABT9R821</accession>
<feature type="region of interest" description="Disordered" evidence="7">
    <location>
        <begin position="458"/>
        <end position="516"/>
    </location>
</feature>
<feature type="chain" id="PRO_5045290740" evidence="8">
    <location>
        <begin position="24"/>
        <end position="671"/>
    </location>
</feature>
<evidence type="ECO:0000256" key="5">
    <source>
        <dbReference type="PROSITE-ProRule" id="PRU01240"/>
    </source>
</evidence>
<dbReference type="PROSITE" id="PS51892">
    <property type="entry name" value="SUBTILASE"/>
    <property type="match status" value="1"/>
</dbReference>
<dbReference type="InterPro" id="IPR022398">
    <property type="entry name" value="Peptidase_S8_His-AS"/>
</dbReference>
<keyword evidence="2 5" id="KW-0645">Protease</keyword>
<evidence type="ECO:0000256" key="3">
    <source>
        <dbReference type="ARBA" id="ARBA00022801"/>
    </source>
</evidence>
<feature type="active site" description="Charge relay system" evidence="5">
    <location>
        <position position="180"/>
    </location>
</feature>
<evidence type="ECO:0000313" key="10">
    <source>
        <dbReference type="EMBL" id="MDP9865382.1"/>
    </source>
</evidence>
<comment type="similarity">
    <text evidence="1 5 6">Belongs to the peptidase S8 family.</text>
</comment>
<dbReference type="PANTHER" id="PTHR43806:SF11">
    <property type="entry name" value="CEREVISIN-RELATED"/>
    <property type="match status" value="1"/>
</dbReference>
<dbReference type="InterPro" id="IPR023828">
    <property type="entry name" value="Peptidase_S8_Ser-AS"/>
</dbReference>
<dbReference type="PROSITE" id="PS00137">
    <property type="entry name" value="SUBTILASE_HIS"/>
    <property type="match status" value="1"/>
</dbReference>
<dbReference type="InterPro" id="IPR000209">
    <property type="entry name" value="Peptidase_S8/S53_dom"/>
</dbReference>
<dbReference type="Proteomes" id="UP001230426">
    <property type="component" value="Unassembled WGS sequence"/>
</dbReference>
<feature type="region of interest" description="Disordered" evidence="7">
    <location>
        <begin position="24"/>
        <end position="78"/>
    </location>
</feature>
<dbReference type="Gene3D" id="3.40.50.200">
    <property type="entry name" value="Peptidase S8/S53 domain"/>
    <property type="match status" value="1"/>
</dbReference>
<evidence type="ECO:0000256" key="7">
    <source>
        <dbReference type="SAM" id="MobiDB-lite"/>
    </source>
</evidence>
<evidence type="ECO:0000259" key="9">
    <source>
        <dbReference type="Pfam" id="PF00082"/>
    </source>
</evidence>
<comment type="caution">
    <text evidence="10">The sequence shown here is derived from an EMBL/GenBank/DDBJ whole genome shotgun (WGS) entry which is preliminary data.</text>
</comment>